<dbReference type="EMBL" id="KV454014">
    <property type="protein sequence ID" value="ODV95386.1"/>
    <property type="molecule type" value="Genomic_DNA"/>
</dbReference>
<dbReference type="GO" id="GO:0005834">
    <property type="term" value="C:heterotrimeric G-protein complex"/>
    <property type="evidence" value="ECO:0007669"/>
    <property type="project" value="TreeGrafter"/>
</dbReference>
<sequence>MSATEQLSQQQAKQEMMLLKYAQLKLKRTTEQNNRLKDVLSREKIYSSSRAICIINYTQQQTDYFIPSIWGTIPDDQNKFKRFKLETQRKKSSASGAGCCVIT</sequence>
<evidence type="ECO:0000313" key="7">
    <source>
        <dbReference type="Proteomes" id="UP000094236"/>
    </source>
</evidence>
<name>A0A1E4TUH0_PACTA</name>
<protein>
    <recommendedName>
        <fullName evidence="5">G protein gamma domain-containing protein</fullName>
    </recommendedName>
</protein>
<organism evidence="6 7">
    <name type="scientific">Pachysolen tannophilus NRRL Y-2460</name>
    <dbReference type="NCBI Taxonomy" id="669874"/>
    <lineage>
        <taxon>Eukaryota</taxon>
        <taxon>Fungi</taxon>
        <taxon>Dikarya</taxon>
        <taxon>Ascomycota</taxon>
        <taxon>Saccharomycotina</taxon>
        <taxon>Pichiomycetes</taxon>
        <taxon>Pachysolenaceae</taxon>
        <taxon>Pachysolen</taxon>
    </lineage>
</organism>
<evidence type="ECO:0000259" key="5">
    <source>
        <dbReference type="SMART" id="SM01224"/>
    </source>
</evidence>
<keyword evidence="3" id="KW-0472">Membrane</keyword>
<dbReference type="AlphaFoldDB" id="A0A1E4TUH0"/>
<dbReference type="Proteomes" id="UP000094236">
    <property type="component" value="Unassembled WGS sequence"/>
</dbReference>
<gene>
    <name evidence="6" type="ORF">PACTADRAFT_3087</name>
</gene>
<dbReference type="PANTHER" id="PTHR28189:SF1">
    <property type="entry name" value="GUANINE NUCLEOTIDE-BINDING PROTEIN SUBUNIT GAMMA"/>
    <property type="match status" value="1"/>
</dbReference>
<dbReference type="Pfam" id="PF00631">
    <property type="entry name" value="G-gamma"/>
    <property type="match status" value="1"/>
</dbReference>
<dbReference type="SMART" id="SM01224">
    <property type="entry name" value="G_gamma"/>
    <property type="match status" value="1"/>
</dbReference>
<evidence type="ECO:0000256" key="1">
    <source>
        <dbReference type="ARBA" id="ARBA00004370"/>
    </source>
</evidence>
<proteinExistence type="inferred from homology"/>
<comment type="subcellular location">
    <subcellularLocation>
        <location evidence="1">Membrane</location>
    </subcellularLocation>
</comment>
<keyword evidence="7" id="KW-1185">Reference proteome</keyword>
<dbReference type="PANTHER" id="PTHR28189">
    <property type="entry name" value="GUANINE NUCLEOTIDE-BINDING PROTEIN SUBUNIT GAMMA"/>
    <property type="match status" value="1"/>
</dbReference>
<evidence type="ECO:0000256" key="2">
    <source>
        <dbReference type="ARBA" id="ARBA00007431"/>
    </source>
</evidence>
<evidence type="ECO:0000313" key="6">
    <source>
        <dbReference type="EMBL" id="ODV95386.1"/>
    </source>
</evidence>
<dbReference type="GO" id="GO:0007186">
    <property type="term" value="P:G protein-coupled receptor signaling pathway"/>
    <property type="evidence" value="ECO:0007669"/>
    <property type="project" value="InterPro"/>
</dbReference>
<dbReference type="OrthoDB" id="19232at2759"/>
<keyword evidence="4" id="KW-0807">Transducer</keyword>
<dbReference type="GO" id="GO:0031681">
    <property type="term" value="F:G-protein beta-subunit binding"/>
    <property type="evidence" value="ECO:0007669"/>
    <property type="project" value="InterPro"/>
</dbReference>
<comment type="similarity">
    <text evidence="2">Belongs to the G protein gamma family.</text>
</comment>
<dbReference type="InterPro" id="IPR041848">
    <property type="entry name" value="Ste18_fungal"/>
</dbReference>
<dbReference type="STRING" id="669874.A0A1E4TUH0"/>
<dbReference type="InterPro" id="IPR015898">
    <property type="entry name" value="G-protein_gamma-like_dom"/>
</dbReference>
<feature type="domain" description="G protein gamma" evidence="5">
    <location>
        <begin position="22"/>
        <end position="103"/>
    </location>
</feature>
<dbReference type="GO" id="GO:0000750">
    <property type="term" value="P:pheromone-dependent signal transduction involved in conjugation with cellular fusion"/>
    <property type="evidence" value="ECO:0007669"/>
    <property type="project" value="InterPro"/>
</dbReference>
<reference evidence="7" key="1">
    <citation type="submission" date="2016-05" db="EMBL/GenBank/DDBJ databases">
        <title>Comparative genomics of biotechnologically important yeasts.</title>
        <authorList>
            <consortium name="DOE Joint Genome Institute"/>
            <person name="Riley R."/>
            <person name="Haridas S."/>
            <person name="Wolfe K.H."/>
            <person name="Lopes M.R."/>
            <person name="Hittinger C.T."/>
            <person name="Goker M."/>
            <person name="Salamov A."/>
            <person name="Wisecaver J."/>
            <person name="Long T.M."/>
            <person name="Aerts A.L."/>
            <person name="Barry K."/>
            <person name="Choi C."/>
            <person name="Clum A."/>
            <person name="Coughlan A.Y."/>
            <person name="Deshpande S."/>
            <person name="Douglass A.P."/>
            <person name="Hanson S.J."/>
            <person name="Klenk H.-P."/>
            <person name="Labutti K."/>
            <person name="Lapidus A."/>
            <person name="Lindquist E."/>
            <person name="Lipzen A."/>
            <person name="Meier-Kolthoff J.P."/>
            <person name="Ohm R.A."/>
            <person name="Otillar R.P."/>
            <person name="Pangilinan J."/>
            <person name="Peng Y."/>
            <person name="Rokas A."/>
            <person name="Rosa C.A."/>
            <person name="Scheuner C."/>
            <person name="Sibirny A.A."/>
            <person name="Slot J.C."/>
            <person name="Stielow J.B."/>
            <person name="Sun H."/>
            <person name="Kurtzman C.P."/>
            <person name="Blackwell M."/>
            <person name="Grigoriev I.V."/>
            <person name="Jeffries T.W."/>
        </authorList>
    </citation>
    <scope>NUCLEOTIDE SEQUENCE [LARGE SCALE GENOMIC DNA]</scope>
    <source>
        <strain evidence="7">NRRL Y-2460</strain>
    </source>
</reference>
<evidence type="ECO:0000256" key="3">
    <source>
        <dbReference type="ARBA" id="ARBA00023136"/>
    </source>
</evidence>
<evidence type="ECO:0000256" key="4">
    <source>
        <dbReference type="ARBA" id="ARBA00023224"/>
    </source>
</evidence>
<accession>A0A1E4TUH0</accession>